<organism evidence="2">
    <name type="scientific">Blastobotrys adeninivorans</name>
    <name type="common">Yeast</name>
    <name type="synonym">Arxula adeninivorans</name>
    <dbReference type="NCBI Taxonomy" id="409370"/>
    <lineage>
        <taxon>Eukaryota</taxon>
        <taxon>Fungi</taxon>
        <taxon>Dikarya</taxon>
        <taxon>Ascomycota</taxon>
        <taxon>Saccharomycotina</taxon>
        <taxon>Dipodascomycetes</taxon>
        <taxon>Dipodascales</taxon>
        <taxon>Trichomonascaceae</taxon>
        <taxon>Blastobotrys</taxon>
    </lineage>
</organism>
<name>A0A060T5Z1_BLAAD</name>
<feature type="region of interest" description="Disordered" evidence="1">
    <location>
        <begin position="1"/>
        <end position="24"/>
    </location>
</feature>
<evidence type="ECO:0000313" key="2">
    <source>
        <dbReference type="EMBL" id="CDP36383.1"/>
    </source>
</evidence>
<dbReference type="AlphaFoldDB" id="A0A060T5Z1"/>
<reference evidence="2" key="1">
    <citation type="submission" date="2014-02" db="EMBL/GenBank/DDBJ databases">
        <authorList>
            <person name="Genoscope - CEA"/>
        </authorList>
    </citation>
    <scope>NUCLEOTIDE SEQUENCE</scope>
    <source>
        <strain evidence="2">LS3</strain>
    </source>
</reference>
<evidence type="ECO:0000256" key="1">
    <source>
        <dbReference type="SAM" id="MobiDB-lite"/>
    </source>
</evidence>
<proteinExistence type="predicted"/>
<gene>
    <name evidence="2" type="ORF">GNLVRS02_ARAD1B11704g</name>
</gene>
<feature type="compositionally biased region" description="Basic and acidic residues" evidence="1">
    <location>
        <begin position="8"/>
        <end position="24"/>
    </location>
</feature>
<protein>
    <submittedName>
        <fullName evidence="2">ARAD1B11704p</fullName>
    </submittedName>
</protein>
<accession>A0A060T5Z1</accession>
<feature type="region of interest" description="Disordered" evidence="1">
    <location>
        <begin position="91"/>
        <end position="134"/>
    </location>
</feature>
<reference evidence="2" key="2">
    <citation type="submission" date="2014-06" db="EMBL/GenBank/DDBJ databases">
        <title>The complete genome of Blastobotrys (Arxula) adeninivorans LS3 - a yeast of biotechnological interest.</title>
        <authorList>
            <person name="Kunze G."/>
            <person name="Gaillardin C."/>
            <person name="Czernicka M."/>
            <person name="Durrens P."/>
            <person name="Martin T."/>
            <person name="Boer E."/>
            <person name="Gabaldon T."/>
            <person name="Cruz J."/>
            <person name="Talla E."/>
            <person name="Marck C."/>
            <person name="Goffeau A."/>
            <person name="Barbe V."/>
            <person name="Baret P."/>
            <person name="Baronian K."/>
            <person name="Beier S."/>
            <person name="Bleykasten C."/>
            <person name="Bode R."/>
            <person name="Casaregola S."/>
            <person name="Despons L."/>
            <person name="Fairhead C."/>
            <person name="Giersberg M."/>
            <person name="Gierski P."/>
            <person name="Hahnel U."/>
            <person name="Hartmann A."/>
            <person name="Jankowska D."/>
            <person name="Jubin C."/>
            <person name="Jung P."/>
            <person name="Lafontaine I."/>
            <person name="Leh-Louis V."/>
            <person name="Lemaire M."/>
            <person name="Marcet-Houben M."/>
            <person name="Mascher M."/>
            <person name="Morel G."/>
            <person name="Richard G.-F."/>
            <person name="Riechen J."/>
            <person name="Sacerdot C."/>
            <person name="Sarkar A."/>
            <person name="Savel G."/>
            <person name="Schacherer J."/>
            <person name="Sherman D."/>
            <person name="Straub M.-L."/>
            <person name="Stein N."/>
            <person name="Thierry A."/>
            <person name="Trautwein-Schult A."/>
            <person name="Westhof E."/>
            <person name="Worch S."/>
            <person name="Dujon B."/>
            <person name="Souciet J.-L."/>
            <person name="Wincker P."/>
            <person name="Scholz U."/>
            <person name="Neuveglise N."/>
        </authorList>
    </citation>
    <scope>NUCLEOTIDE SEQUENCE</scope>
    <source>
        <strain evidence="2">LS3</strain>
    </source>
</reference>
<dbReference type="EMBL" id="HG937692">
    <property type="protein sequence ID" value="CDP36383.1"/>
    <property type="molecule type" value="Genomic_DNA"/>
</dbReference>
<sequence length="134" mass="15700">MSTQDSESSNRPRSPLEGDEKESKQLQELKEDFAKLYDEWNTVNSRQKKQFLLLSNGASQLDENEYRVWEKYKIELIEKCNTRAWTRLDDEGVEPSLDSTRKPELRSPRSASLQGSDMDVPARKRGKYTWDPEK</sequence>